<dbReference type="Gene3D" id="1.10.10.10">
    <property type="entry name" value="Winged helix-like DNA-binding domain superfamily/Winged helix DNA-binding domain"/>
    <property type="match status" value="1"/>
</dbReference>
<dbReference type="Proteomes" id="UP000241203">
    <property type="component" value="Unassembled WGS sequence"/>
</dbReference>
<dbReference type="InterPro" id="IPR036388">
    <property type="entry name" value="WH-like_DNA-bd_sf"/>
</dbReference>
<name>A0A2P8GW44_9MICO</name>
<dbReference type="AlphaFoldDB" id="A0A2P8GW44"/>
<dbReference type="GO" id="GO:0003677">
    <property type="term" value="F:DNA binding"/>
    <property type="evidence" value="ECO:0007669"/>
    <property type="project" value="UniProtKB-KW"/>
</dbReference>
<reference evidence="5 7" key="1">
    <citation type="submission" date="2018-03" db="EMBL/GenBank/DDBJ databases">
        <title>Genomic Encyclopedia of Archaeal and Bacterial Type Strains, Phase II (KMG-II): from individual species to whole genera.</title>
        <authorList>
            <person name="Goeker M."/>
        </authorList>
    </citation>
    <scope>NUCLEOTIDE SEQUENCE [LARGE SCALE GENOMIC DNA]</scope>
    <source>
        <strain evidence="5 7">DSM 21548</strain>
    </source>
</reference>
<dbReference type="InterPro" id="IPR002577">
    <property type="entry name" value="HTH_HxlR"/>
</dbReference>
<evidence type="ECO:0000313" key="6">
    <source>
        <dbReference type="EMBL" id="RUQ87267.1"/>
    </source>
</evidence>
<dbReference type="PANTHER" id="PTHR33204:SF37">
    <property type="entry name" value="HTH-TYPE TRANSCRIPTIONAL REGULATOR YODB"/>
    <property type="match status" value="1"/>
</dbReference>
<accession>A0A2P8GW44</accession>
<evidence type="ECO:0000256" key="2">
    <source>
        <dbReference type="ARBA" id="ARBA00023125"/>
    </source>
</evidence>
<evidence type="ECO:0000256" key="1">
    <source>
        <dbReference type="ARBA" id="ARBA00023015"/>
    </source>
</evidence>
<dbReference type="OrthoDB" id="370168at2"/>
<keyword evidence="2" id="KW-0238">DNA-binding</keyword>
<dbReference type="InterPro" id="IPR036390">
    <property type="entry name" value="WH_DNA-bd_sf"/>
</dbReference>
<dbReference type="Pfam" id="PF01638">
    <property type="entry name" value="HxlR"/>
    <property type="match status" value="1"/>
</dbReference>
<dbReference type="PROSITE" id="PS51118">
    <property type="entry name" value="HTH_HXLR"/>
    <property type="match status" value="1"/>
</dbReference>
<dbReference type="EMBL" id="PYAU01000001">
    <property type="protein sequence ID" value="PSL38190.1"/>
    <property type="molecule type" value="Genomic_DNA"/>
</dbReference>
<evidence type="ECO:0000313" key="8">
    <source>
        <dbReference type="Proteomes" id="UP000268291"/>
    </source>
</evidence>
<dbReference type="EMBL" id="RZGY01000001">
    <property type="protein sequence ID" value="RUQ87267.1"/>
    <property type="molecule type" value="Genomic_DNA"/>
</dbReference>
<reference evidence="6 8" key="2">
    <citation type="submission" date="2018-12" db="EMBL/GenBank/DDBJ databases">
        <authorList>
            <person name="hu s."/>
            <person name="Xu Y."/>
            <person name="Xu B."/>
            <person name="Li F."/>
        </authorList>
    </citation>
    <scope>NUCLEOTIDE SEQUENCE [LARGE SCALE GENOMIC DNA]</scope>
    <source>
        <strain evidence="6 8">KSW2-17</strain>
    </source>
</reference>
<dbReference type="SUPFAM" id="SSF46785">
    <property type="entry name" value="Winged helix' DNA-binding domain"/>
    <property type="match status" value="1"/>
</dbReference>
<keyword evidence="1" id="KW-0805">Transcription regulation</keyword>
<evidence type="ECO:0000313" key="5">
    <source>
        <dbReference type="EMBL" id="PSL38190.1"/>
    </source>
</evidence>
<sequence>MESYVQTQASTDPIILGGLLSGPGTTDGVFPAACPTRVVLDHVTSKWGVLVMVALAERSLRWGELRRGVEGISEKMLAQTLKLLEQDGFVLREAQPTIPPRVDYSLTPLGRDLADRLLPLVSWIADNSSRILPTP</sequence>
<evidence type="ECO:0000313" key="7">
    <source>
        <dbReference type="Proteomes" id="UP000241203"/>
    </source>
</evidence>
<gene>
    <name evidence="5" type="ORF">CLV49_1805</name>
    <name evidence="6" type="ORF">ELQ93_10180</name>
</gene>
<dbReference type="Proteomes" id="UP000268291">
    <property type="component" value="Unassembled WGS sequence"/>
</dbReference>
<evidence type="ECO:0000256" key="3">
    <source>
        <dbReference type="ARBA" id="ARBA00023163"/>
    </source>
</evidence>
<organism evidence="5 7">
    <name type="scientific">Labedella gwakjiensis</name>
    <dbReference type="NCBI Taxonomy" id="390269"/>
    <lineage>
        <taxon>Bacteria</taxon>
        <taxon>Bacillati</taxon>
        <taxon>Actinomycetota</taxon>
        <taxon>Actinomycetes</taxon>
        <taxon>Micrococcales</taxon>
        <taxon>Microbacteriaceae</taxon>
        <taxon>Labedella</taxon>
    </lineage>
</organism>
<keyword evidence="3" id="KW-0804">Transcription</keyword>
<proteinExistence type="predicted"/>
<keyword evidence="8" id="KW-1185">Reference proteome</keyword>
<comment type="caution">
    <text evidence="5">The sequence shown here is derived from an EMBL/GenBank/DDBJ whole genome shotgun (WGS) entry which is preliminary data.</text>
</comment>
<dbReference type="PANTHER" id="PTHR33204">
    <property type="entry name" value="TRANSCRIPTIONAL REGULATOR, MARR FAMILY"/>
    <property type="match status" value="1"/>
</dbReference>
<evidence type="ECO:0000259" key="4">
    <source>
        <dbReference type="PROSITE" id="PS51118"/>
    </source>
</evidence>
<protein>
    <submittedName>
        <fullName evidence="5 6">Transcriptional regulator</fullName>
    </submittedName>
</protein>
<feature type="domain" description="HTH hxlR-type" evidence="4">
    <location>
        <begin position="34"/>
        <end position="132"/>
    </location>
</feature>